<feature type="compositionally biased region" description="Low complexity" evidence="1">
    <location>
        <begin position="80"/>
        <end position="93"/>
    </location>
</feature>
<feature type="region of interest" description="Disordered" evidence="1">
    <location>
        <begin position="70"/>
        <end position="93"/>
    </location>
</feature>
<evidence type="ECO:0000313" key="4">
    <source>
        <dbReference type="Proteomes" id="UP000194151"/>
    </source>
</evidence>
<dbReference type="AlphaFoldDB" id="A0A1W6YIY0"/>
<gene>
    <name evidence="3" type="ORF">CAL12_09150</name>
</gene>
<feature type="chain" id="PRO_5012393722" description="Type IV pilus biogenesis protein PilP" evidence="2">
    <location>
        <begin position="25"/>
        <end position="171"/>
    </location>
</feature>
<dbReference type="EMBL" id="CP021108">
    <property type="protein sequence ID" value="ARP80991.1"/>
    <property type="molecule type" value="Genomic_DNA"/>
</dbReference>
<evidence type="ECO:0000313" key="3">
    <source>
        <dbReference type="EMBL" id="ARP80991.1"/>
    </source>
</evidence>
<feature type="signal peptide" evidence="2">
    <location>
        <begin position="1"/>
        <end position="24"/>
    </location>
</feature>
<dbReference type="KEGG" id="bgv:CAL12_09150"/>
<keyword evidence="2" id="KW-0732">Signal</keyword>
<sequence>MSLNDLAGLALLATAAAWPVHAQAAQQVRDPGLDSPPSVPSVVSSAPEWPDKDIVEQLLRRETRAALAAQAHRRGRGVGATPASASTASIADAPAEAPADRLDLAAIYGVGKRLDVEVVVNGHRLRYRHGHIWPEESPDGDGVYALRAIQGQCVLLDRDGGKRRVCLTRAD</sequence>
<accession>A0A1W6YIY0</accession>
<organism evidence="3 4">
    <name type="scientific">Bordetella genomosp. 8</name>
    <dbReference type="NCBI Taxonomy" id="1416806"/>
    <lineage>
        <taxon>Bacteria</taxon>
        <taxon>Pseudomonadati</taxon>
        <taxon>Pseudomonadota</taxon>
        <taxon>Betaproteobacteria</taxon>
        <taxon>Burkholderiales</taxon>
        <taxon>Alcaligenaceae</taxon>
        <taxon>Bordetella</taxon>
    </lineage>
</organism>
<protein>
    <recommendedName>
        <fullName evidence="5">Type IV pilus biogenesis protein PilP</fullName>
    </recommendedName>
</protein>
<dbReference type="STRING" id="1416806.CAL12_09150"/>
<feature type="region of interest" description="Disordered" evidence="1">
    <location>
        <begin position="27"/>
        <end position="47"/>
    </location>
</feature>
<name>A0A1W6YIY0_9BORD</name>
<evidence type="ECO:0008006" key="5">
    <source>
        <dbReference type="Google" id="ProtNLM"/>
    </source>
</evidence>
<reference evidence="3 4" key="1">
    <citation type="submission" date="2017-05" db="EMBL/GenBank/DDBJ databases">
        <title>Complete and WGS of Bordetella genogroups.</title>
        <authorList>
            <person name="Spilker T."/>
            <person name="LiPuma J."/>
        </authorList>
    </citation>
    <scope>NUCLEOTIDE SEQUENCE [LARGE SCALE GENOMIC DNA]</scope>
    <source>
        <strain evidence="3 4">AU19157</strain>
    </source>
</reference>
<evidence type="ECO:0000256" key="2">
    <source>
        <dbReference type="SAM" id="SignalP"/>
    </source>
</evidence>
<dbReference type="Proteomes" id="UP000194151">
    <property type="component" value="Chromosome"/>
</dbReference>
<keyword evidence="4" id="KW-1185">Reference proteome</keyword>
<proteinExistence type="predicted"/>
<evidence type="ECO:0000256" key="1">
    <source>
        <dbReference type="SAM" id="MobiDB-lite"/>
    </source>
</evidence>